<dbReference type="SUPFAM" id="SSF74650">
    <property type="entry name" value="Galactose mutarotase-like"/>
    <property type="match status" value="1"/>
</dbReference>
<protein>
    <recommendedName>
        <fullName evidence="6">Alpha-mannosidase</fullName>
        <ecNumber evidence="6">3.2.1.-</ecNumber>
    </recommendedName>
</protein>
<dbReference type="GO" id="GO:0006491">
    <property type="term" value="P:N-glycan processing"/>
    <property type="evidence" value="ECO:0007669"/>
    <property type="project" value="TreeGrafter"/>
</dbReference>
<dbReference type="InterPro" id="IPR011330">
    <property type="entry name" value="Glyco_hydro/deAcase_b/a-brl"/>
</dbReference>
<dbReference type="GO" id="GO:0000139">
    <property type="term" value="C:Golgi membrane"/>
    <property type="evidence" value="ECO:0007669"/>
    <property type="project" value="TreeGrafter"/>
</dbReference>
<evidence type="ECO:0000256" key="1">
    <source>
        <dbReference type="ARBA" id="ARBA00009792"/>
    </source>
</evidence>
<gene>
    <name evidence="10" type="ORF">V1264_019254</name>
</gene>
<feature type="domain" description="Glycoside hydrolase family 38 central" evidence="9">
    <location>
        <begin position="493"/>
        <end position="580"/>
    </location>
</feature>
<feature type="compositionally biased region" description="Basic and acidic residues" evidence="7">
    <location>
        <begin position="141"/>
        <end position="150"/>
    </location>
</feature>
<feature type="region of interest" description="Disordered" evidence="7">
    <location>
        <begin position="124"/>
        <end position="156"/>
    </location>
</feature>
<evidence type="ECO:0000259" key="9">
    <source>
        <dbReference type="SMART" id="SM00872"/>
    </source>
</evidence>
<keyword evidence="5 6" id="KW-0326">Glycosidase</keyword>
<keyword evidence="8" id="KW-1133">Transmembrane helix</keyword>
<keyword evidence="8" id="KW-0812">Transmembrane</keyword>
<dbReference type="EMBL" id="JBAMIC010000008">
    <property type="protein sequence ID" value="KAK7104559.1"/>
    <property type="molecule type" value="Genomic_DNA"/>
</dbReference>
<dbReference type="GO" id="GO:0046872">
    <property type="term" value="F:metal ion binding"/>
    <property type="evidence" value="ECO:0007669"/>
    <property type="project" value="UniProtKB-KW"/>
</dbReference>
<dbReference type="Pfam" id="PF09261">
    <property type="entry name" value="Alpha-mann_mid"/>
    <property type="match status" value="1"/>
</dbReference>
<comment type="similarity">
    <text evidence="1 6">Belongs to the glycosyl hydrolase 38 family.</text>
</comment>
<dbReference type="AlphaFoldDB" id="A0AAN9BGW1"/>
<dbReference type="FunFam" id="3.20.110.10:FF:000010">
    <property type="entry name" value="Alpha-mannosidase"/>
    <property type="match status" value="1"/>
</dbReference>
<dbReference type="InterPro" id="IPR011682">
    <property type="entry name" value="Glyco_hydro_38_C"/>
</dbReference>
<sequence>MAHFLSLLARMKFWQRFLILGSSFFLMGTLYYYTLLDASLDPNLHEHRRALESRLGASSFRSIFKSFSMHLDPAVCAMHPGGGGAGGGGISKPHPYSNISTLDVFHEAHFNILADGMYELPSPPPEFPRLKKADNGAGGKEPLEKDQKAEQEEEEELEPLNVIIMPHSHVDPGWQKTTNEYYTDQTKHIFINMVNKLTEYPDLAFVWAETIYFAMWWNELEDAVKVHVRRLIRRGQLEIAMGGWVMPDEASSHYVSVIDQLVEGHQWLWENLRVKPQNSWSIDPFGYSGTMPYIWKLAGMDNMVIQRVHQAVKASLMTEESMEFHWRQFWDAKGTTDILCHVMPYMLYSIKFTCGPNRFICLLYDFRSIPGEPSESRAKSITDANVEQFSEYLYKQFRQKSYFYKYNTILVPLGDDFRYDQEVEWDQQHGNYSRLMKYMNGRKDWKINVKFGTLKDYFKLTRQEQLGKKYAGKDTDFPLLSGDFFPYSDRNMEYWTGYYTTRPFDKRFQREVQGMIQAADIAVTLTYALYKRWGLEVQEKFFHLASMMQSAHRGQGQFLHHDAITGTSKDFVVIDFESQLLAAYSATQSVMKMALQALITKGKVETPYVFKPETVRKAYDMPPKKVKLAVHEGGLKVFVYNPLPQYRQQPVHLLVDTNKFFIKNHLREIIPCQINPVWQEDEATGVESNVYEIVFVADLPPLATLPFMIFRDTSLTKTSYPAKLSVFNSETLVVPPQTLFSQEQPEPARTQPVAIQNDKVRIHVDPKTGRLIDLEERATGNVTVLNMLLEVYRSQGSGAYIFHPKSGSEPLISNIPVIRVVEGPVVSQLTVVYEPYITQTFTLYHHPALLSSALHVRNDLNILTLRDREVIMRMKTDLKIKKPEFFSDQNGMQFIRRRTNDNVGLEANYYPLTSGAFIDDGERRVSLLTAQPHGVASLDSGWLELMLDRHLLYDDGRGMEEGVTDIKPVTSEFMLMVERRPDGHQRPQADYKTGAHNAFPSLLSLSLSDRLQQPPQVFYSEIDSDIFFGFLQPMKVALPCDVALLSLRSLATGNLNYNGTSLILHRRAYDCDFTASDMQCAASGKSVTFSALFKEFGLGVQTVKETSLTHLHHKQTLPIGANLDLQPMQIASYHITF</sequence>
<dbReference type="GO" id="GO:0006013">
    <property type="term" value="P:mannose metabolic process"/>
    <property type="evidence" value="ECO:0007669"/>
    <property type="project" value="InterPro"/>
</dbReference>
<dbReference type="PANTHER" id="PTHR11607">
    <property type="entry name" value="ALPHA-MANNOSIDASE"/>
    <property type="match status" value="1"/>
</dbReference>
<dbReference type="SUPFAM" id="SSF88688">
    <property type="entry name" value="Families 57/38 glycoside transferase middle domain"/>
    <property type="match status" value="1"/>
</dbReference>
<dbReference type="Gene3D" id="2.70.98.30">
    <property type="entry name" value="Golgi alpha-mannosidase II, domain 4"/>
    <property type="match status" value="1"/>
</dbReference>
<dbReference type="GO" id="GO:0030246">
    <property type="term" value="F:carbohydrate binding"/>
    <property type="evidence" value="ECO:0007669"/>
    <property type="project" value="InterPro"/>
</dbReference>
<dbReference type="InterPro" id="IPR011013">
    <property type="entry name" value="Gal_mutarotase_sf_dom"/>
</dbReference>
<evidence type="ECO:0000256" key="4">
    <source>
        <dbReference type="ARBA" id="ARBA00022833"/>
    </source>
</evidence>
<dbReference type="PANTHER" id="PTHR11607:SF70">
    <property type="entry name" value="ALPHA-MANNOSIDASE"/>
    <property type="match status" value="1"/>
</dbReference>
<comment type="caution">
    <text evidence="10">The sequence shown here is derived from an EMBL/GenBank/DDBJ whole genome shotgun (WGS) entry which is preliminary data.</text>
</comment>
<proteinExistence type="inferred from homology"/>
<feature type="transmembrane region" description="Helical" evidence="8">
    <location>
        <begin position="13"/>
        <end position="33"/>
    </location>
</feature>
<dbReference type="SUPFAM" id="SSF88713">
    <property type="entry name" value="Glycoside hydrolase/deacetylase"/>
    <property type="match status" value="1"/>
</dbReference>
<dbReference type="Pfam" id="PF01074">
    <property type="entry name" value="Glyco_hydro_38N"/>
    <property type="match status" value="1"/>
</dbReference>
<keyword evidence="8" id="KW-0472">Membrane</keyword>
<dbReference type="Gene3D" id="3.20.110.10">
    <property type="entry name" value="Glycoside hydrolase 38, N terminal domain"/>
    <property type="match status" value="1"/>
</dbReference>
<dbReference type="EC" id="3.2.1.-" evidence="6"/>
<evidence type="ECO:0000256" key="6">
    <source>
        <dbReference type="RuleBase" id="RU361199"/>
    </source>
</evidence>
<dbReference type="Pfam" id="PF07748">
    <property type="entry name" value="Glyco_hydro_38C"/>
    <property type="match status" value="1"/>
</dbReference>
<evidence type="ECO:0000256" key="3">
    <source>
        <dbReference type="ARBA" id="ARBA00022801"/>
    </source>
</evidence>
<dbReference type="Proteomes" id="UP001374579">
    <property type="component" value="Unassembled WGS sequence"/>
</dbReference>
<evidence type="ECO:0000313" key="11">
    <source>
        <dbReference type="Proteomes" id="UP001374579"/>
    </source>
</evidence>
<keyword evidence="3 6" id="KW-0378">Hydrolase</keyword>
<evidence type="ECO:0000313" key="10">
    <source>
        <dbReference type="EMBL" id="KAK7104559.1"/>
    </source>
</evidence>
<name>A0AAN9BGW1_9CAEN</name>
<reference evidence="10 11" key="1">
    <citation type="submission" date="2024-02" db="EMBL/GenBank/DDBJ databases">
        <title>Chromosome-scale genome assembly of the rough periwinkle Littorina saxatilis.</title>
        <authorList>
            <person name="De Jode A."/>
            <person name="Faria R."/>
            <person name="Formenti G."/>
            <person name="Sims Y."/>
            <person name="Smith T.P."/>
            <person name="Tracey A."/>
            <person name="Wood J.M.D."/>
            <person name="Zagrodzka Z.B."/>
            <person name="Johannesson K."/>
            <person name="Butlin R.K."/>
            <person name="Leder E.H."/>
        </authorList>
    </citation>
    <scope>NUCLEOTIDE SEQUENCE [LARGE SCALE GENOMIC DNA]</scope>
    <source>
        <strain evidence="10">Snail1</strain>
        <tissue evidence="10">Muscle</tissue>
    </source>
</reference>
<dbReference type="InterPro" id="IPR037094">
    <property type="entry name" value="Glyco_hydro_38_cen_sf"/>
</dbReference>
<organism evidence="10 11">
    <name type="scientific">Littorina saxatilis</name>
    <dbReference type="NCBI Taxonomy" id="31220"/>
    <lineage>
        <taxon>Eukaryota</taxon>
        <taxon>Metazoa</taxon>
        <taxon>Spiralia</taxon>
        <taxon>Lophotrochozoa</taxon>
        <taxon>Mollusca</taxon>
        <taxon>Gastropoda</taxon>
        <taxon>Caenogastropoda</taxon>
        <taxon>Littorinimorpha</taxon>
        <taxon>Littorinoidea</taxon>
        <taxon>Littorinidae</taxon>
        <taxon>Littorina</taxon>
    </lineage>
</organism>
<dbReference type="GO" id="GO:0004559">
    <property type="term" value="F:alpha-mannosidase activity"/>
    <property type="evidence" value="ECO:0007669"/>
    <property type="project" value="InterPro"/>
</dbReference>
<evidence type="ECO:0000256" key="5">
    <source>
        <dbReference type="ARBA" id="ARBA00023295"/>
    </source>
</evidence>
<dbReference type="InterPro" id="IPR028995">
    <property type="entry name" value="Glyco_hydro_57/38_cen_sf"/>
</dbReference>
<dbReference type="InterPro" id="IPR000602">
    <property type="entry name" value="Glyco_hydro_38_N"/>
</dbReference>
<keyword evidence="4 6" id="KW-0862">Zinc</keyword>
<evidence type="ECO:0000256" key="8">
    <source>
        <dbReference type="SAM" id="Phobius"/>
    </source>
</evidence>
<dbReference type="Gene3D" id="2.60.40.1180">
    <property type="entry name" value="Golgi alpha-mannosidase II"/>
    <property type="match status" value="1"/>
</dbReference>
<accession>A0AAN9BGW1</accession>
<keyword evidence="11" id="KW-1185">Reference proteome</keyword>
<comment type="cofactor">
    <cofactor evidence="6">
        <name>Zn(2+)</name>
        <dbReference type="ChEBI" id="CHEBI:29105"/>
    </cofactor>
    <text evidence="6">Binds 1 zinc ion per subunit.</text>
</comment>
<dbReference type="InterPro" id="IPR027291">
    <property type="entry name" value="Glyco_hydro_38_N_sf"/>
</dbReference>
<keyword evidence="2 6" id="KW-0479">Metal-binding</keyword>
<evidence type="ECO:0000256" key="2">
    <source>
        <dbReference type="ARBA" id="ARBA00022723"/>
    </source>
</evidence>
<dbReference type="InterPro" id="IPR013780">
    <property type="entry name" value="Glyco_hydro_b"/>
</dbReference>
<evidence type="ECO:0000256" key="7">
    <source>
        <dbReference type="SAM" id="MobiDB-lite"/>
    </source>
</evidence>
<dbReference type="SMART" id="SM00872">
    <property type="entry name" value="Alpha-mann_mid"/>
    <property type="match status" value="1"/>
</dbReference>
<dbReference type="Gene3D" id="1.20.1270.50">
    <property type="entry name" value="Glycoside hydrolase family 38, central domain"/>
    <property type="match status" value="1"/>
</dbReference>
<dbReference type="InterPro" id="IPR015341">
    <property type="entry name" value="Glyco_hydro_38_cen"/>
</dbReference>
<dbReference type="InterPro" id="IPR050843">
    <property type="entry name" value="Glycosyl_Hydrlase_38"/>
</dbReference>